<evidence type="ECO:0000313" key="2">
    <source>
        <dbReference type="Proteomes" id="UP001597299"/>
    </source>
</evidence>
<comment type="caution">
    <text evidence="1">The sequence shown here is derived from an EMBL/GenBank/DDBJ whole genome shotgun (WGS) entry which is preliminary data.</text>
</comment>
<accession>A0ABW4Z3Q7</accession>
<protein>
    <submittedName>
        <fullName evidence="1">Uncharacterized protein</fullName>
    </submittedName>
</protein>
<name>A0ABW4Z3Q7_9HYPH</name>
<proteinExistence type="predicted"/>
<organism evidence="1 2">
    <name type="scientific">Ancylobacter oerskovii</name>
    <dbReference type="NCBI Taxonomy" id="459519"/>
    <lineage>
        <taxon>Bacteria</taxon>
        <taxon>Pseudomonadati</taxon>
        <taxon>Pseudomonadota</taxon>
        <taxon>Alphaproteobacteria</taxon>
        <taxon>Hyphomicrobiales</taxon>
        <taxon>Xanthobacteraceae</taxon>
        <taxon>Ancylobacter</taxon>
    </lineage>
</organism>
<reference evidence="2" key="1">
    <citation type="journal article" date="2019" name="Int. J. Syst. Evol. Microbiol.">
        <title>The Global Catalogue of Microorganisms (GCM) 10K type strain sequencing project: providing services to taxonomists for standard genome sequencing and annotation.</title>
        <authorList>
            <consortium name="The Broad Institute Genomics Platform"/>
            <consortium name="The Broad Institute Genome Sequencing Center for Infectious Disease"/>
            <person name="Wu L."/>
            <person name="Ma J."/>
        </authorList>
    </citation>
    <scope>NUCLEOTIDE SEQUENCE [LARGE SCALE GENOMIC DNA]</scope>
    <source>
        <strain evidence="2">CCM 7435</strain>
    </source>
</reference>
<evidence type="ECO:0000313" key="1">
    <source>
        <dbReference type="EMBL" id="MFD2143102.1"/>
    </source>
</evidence>
<sequence>MSAFQEFAAIHATSILCARCLRCGRRSILGRSEQLDALPDADGAPPARLRCDICGGRRIEIVHAQGPTEVVAFISGRR</sequence>
<keyword evidence="2" id="KW-1185">Reference proteome</keyword>
<dbReference type="EMBL" id="JBHUHD010000001">
    <property type="protein sequence ID" value="MFD2143102.1"/>
    <property type="molecule type" value="Genomic_DNA"/>
</dbReference>
<dbReference type="RefSeq" id="WP_246549419.1">
    <property type="nucleotide sequence ID" value="NZ_JAHBGB010000044.1"/>
</dbReference>
<gene>
    <name evidence="1" type="ORF">ACFSNC_22065</name>
</gene>
<dbReference type="Proteomes" id="UP001597299">
    <property type="component" value="Unassembled WGS sequence"/>
</dbReference>